<dbReference type="InterPro" id="IPR029321">
    <property type="entry name" value="INTS2"/>
</dbReference>
<keyword evidence="6" id="KW-1185">Reference proteome</keyword>
<evidence type="ECO:0000256" key="1">
    <source>
        <dbReference type="ARBA" id="ARBA00004123"/>
    </source>
</evidence>
<evidence type="ECO:0008006" key="7">
    <source>
        <dbReference type="Google" id="ProtNLM"/>
    </source>
</evidence>
<accession>A0ABN8LSN7</accession>
<feature type="region of interest" description="Disordered" evidence="4">
    <location>
        <begin position="572"/>
        <end position="597"/>
    </location>
</feature>
<dbReference type="PRINTS" id="PR02105">
    <property type="entry name" value="INTSUBUNIT2"/>
</dbReference>
<evidence type="ECO:0000313" key="5">
    <source>
        <dbReference type="EMBL" id="CAH3020296.1"/>
    </source>
</evidence>
<dbReference type="PANTHER" id="PTHR28608">
    <property type="entry name" value="INTEGRATOR COMPLEX SUBUNIT 2"/>
    <property type="match status" value="1"/>
</dbReference>
<reference evidence="5 6" key="1">
    <citation type="submission" date="2022-05" db="EMBL/GenBank/DDBJ databases">
        <authorList>
            <consortium name="Genoscope - CEA"/>
            <person name="William W."/>
        </authorList>
    </citation>
    <scope>NUCLEOTIDE SEQUENCE [LARGE SCALE GENOMIC DNA]</scope>
</reference>
<keyword evidence="3" id="KW-0539">Nucleus</keyword>
<feature type="compositionally biased region" description="Basic and acidic residues" evidence="4">
    <location>
        <begin position="582"/>
        <end position="597"/>
    </location>
</feature>
<sequence length="1158" mass="128005">QKLLSGLEVVNSIVALLSVDFSLLEQDALKEQQLRRKAGGNAGTSVLVENLQNGLALEFERSEPSRRLRLVLSELLRIMSQVDVSEEFIPEKCELFESEVYLEEVSDVICIAQAELPSLLALNQLAEALLRVKHGSWLLCRLVANAPDSFEQVCTSLLEHGEVQDEGSTGGIVRTQVLRQLCTMNPSSALVVHSEALRLCHMPGLAVALILDFGIDGNGSLSSSDLVAFLSGLLLGEDTKAKNWFSSFVRIGQRSNTSILSSLRSQLLKEMSSIVSKGVKKGVKSLDDTSGMEFTIQDAVTEHSIAHQDEETLEILQAMEVSTEYELTEEGSSIQKINIEKVETIEIRDEDVIQGTALLRLYCALKRLAGMKLSQQESEALLHLVTCHPPPTAAGVRFVVVGLCTLLVCTNIMSSPEHEQIATQWIKWLSKEEAHYEAASGVHASFGEILLLIAIHFHASQVDAITELVCSVLGMNIRLGSLTRMKTLFTEEIFPEKVVTAHAVTVPVTPQLSSDDTGFLPIHCMHQLLRSRAFTKHAVPVKVSNVLHKIVNDQGGTWIGVSGMRVQRSYRSTKLPASRGGGGREKREGVEGEKKRDQGTAFRIHGIPLGSLRRSSVYVATELSSRLTSQILMLYYVLTYQDCLLSNMKSLVSNNIQPQWLSPMLLSQIPIKHLLEQARSRRQEFRGLYAPLLQLINTHLPHLCLVDDWLRQEEVFTAPLSAASPLPNIKCSPLLLKEAMSSLQDNPCPALLLLRRLLRLEPSSLISYMDVLVQALPSLLEPGIPRRVQTLCCELWTKMNTVIPRKGRFSTNREANVNLYHVTKFFSQLRILGSFVLFFLFRCPPLFDLLVRVLMGYLAGSRALLSQYLQAHPASRTEGLAVEQEREELRAALVTAQESAAIQILLEVCVKTAQDQDQPGCSGSAVLREIQCRVCSQLHQIFIAVPDIAKLVHFQGYPEELLPVTVAGIPSMHICLDFICELVNQPQLEKQLFAIQLASYLCLQFPLPKAMGVARYILSRLSSLLATLPASKRVAFFTPALPALVRFCRAFPPLCDEATGFLLELGRVAASHASASVGHPLSTPGSLLHQLAPEQHQETTDQEDHGFTDDLWLPNNVAREKESSVLEKPTDAGLCQAIEKTFLNLSNVAVVKQQSCDS</sequence>
<evidence type="ECO:0000256" key="2">
    <source>
        <dbReference type="ARBA" id="ARBA00006705"/>
    </source>
</evidence>
<comment type="similarity">
    <text evidence="2">Belongs to the Integrator subunit 2 family.</text>
</comment>
<comment type="caution">
    <text evidence="5">The sequence shown here is derived from an EMBL/GenBank/DDBJ whole genome shotgun (WGS) entry which is preliminary data.</text>
</comment>
<comment type="subcellular location">
    <subcellularLocation>
        <location evidence="1">Nucleus</location>
    </subcellularLocation>
</comment>
<gene>
    <name evidence="5" type="ORF">PEVE_00006524</name>
</gene>
<dbReference type="Pfam" id="PF14750">
    <property type="entry name" value="INTS2"/>
    <property type="match status" value="1"/>
</dbReference>
<evidence type="ECO:0000313" key="6">
    <source>
        <dbReference type="Proteomes" id="UP001159427"/>
    </source>
</evidence>
<protein>
    <recommendedName>
        <fullName evidence="7">Integrator complex subunit 2</fullName>
    </recommendedName>
</protein>
<evidence type="ECO:0000256" key="3">
    <source>
        <dbReference type="ARBA" id="ARBA00023242"/>
    </source>
</evidence>
<dbReference type="InterPro" id="IPR026236">
    <property type="entry name" value="Int2_metazoa"/>
</dbReference>
<dbReference type="EMBL" id="CALNXI010000142">
    <property type="protein sequence ID" value="CAH3020296.1"/>
    <property type="molecule type" value="Genomic_DNA"/>
</dbReference>
<dbReference type="Proteomes" id="UP001159427">
    <property type="component" value="Unassembled WGS sequence"/>
</dbReference>
<dbReference type="PANTHER" id="PTHR28608:SF1">
    <property type="entry name" value="INTEGRATOR COMPLEX SUBUNIT 2"/>
    <property type="match status" value="1"/>
</dbReference>
<name>A0ABN8LSN7_9CNID</name>
<proteinExistence type="inferred from homology"/>
<organism evidence="5 6">
    <name type="scientific">Porites evermanni</name>
    <dbReference type="NCBI Taxonomy" id="104178"/>
    <lineage>
        <taxon>Eukaryota</taxon>
        <taxon>Metazoa</taxon>
        <taxon>Cnidaria</taxon>
        <taxon>Anthozoa</taxon>
        <taxon>Hexacorallia</taxon>
        <taxon>Scleractinia</taxon>
        <taxon>Fungiina</taxon>
        <taxon>Poritidae</taxon>
        <taxon>Porites</taxon>
    </lineage>
</organism>
<feature type="non-terminal residue" evidence="5">
    <location>
        <position position="1"/>
    </location>
</feature>
<evidence type="ECO:0000256" key="4">
    <source>
        <dbReference type="SAM" id="MobiDB-lite"/>
    </source>
</evidence>